<dbReference type="EMBL" id="LC738880">
    <property type="protein sequence ID" value="BDT63025.1"/>
    <property type="molecule type" value="Genomic_DNA"/>
</dbReference>
<accession>A0A9C7F8D1</accession>
<protein>
    <submittedName>
        <fullName evidence="2">Wsv440-like protein</fullName>
    </submittedName>
</protein>
<evidence type="ECO:0000313" key="2">
    <source>
        <dbReference type="EMBL" id="BDT63025.1"/>
    </source>
</evidence>
<reference evidence="2" key="1">
    <citation type="submission" date="2022-10" db="EMBL/GenBank/DDBJ databases">
        <title>Genome sequences of endogenous nimaviruses in decapod crustaceans.</title>
        <authorList>
            <person name="Kawato S."/>
            <person name="Nozaki R."/>
            <person name="Kondo H."/>
            <person name="Hirono I."/>
        </authorList>
    </citation>
    <scope>NUCLEOTIDE SEQUENCE</scope>
    <source>
        <strain evidence="2">Ube2021</strain>
    </source>
</reference>
<organism evidence="2">
    <name type="scientific">Trachysalambria curvirostris nimavirus</name>
    <dbReference type="NCBI Taxonomy" id="2984282"/>
    <lineage>
        <taxon>Viruses</taxon>
        <taxon>Viruses incertae sedis</taxon>
        <taxon>Naldaviricetes</taxon>
        <taxon>Nimaviridae</taxon>
    </lineage>
</organism>
<feature type="region of interest" description="Disordered" evidence="1">
    <location>
        <begin position="367"/>
        <end position="388"/>
    </location>
</feature>
<name>A0A9C7F8D1_9VIRU</name>
<evidence type="ECO:0000256" key="1">
    <source>
        <dbReference type="SAM" id="MobiDB-lite"/>
    </source>
</evidence>
<sequence length="580" mass="63237">MENIDSQTAEKLLRWYNNLACGCPVSGRISRVLGCLGGGIDAVSIRSRPHNESVAITEKAVPERISGLIEGVLLERALSRPELAVAAFDMSGELSFCSCNSAGGNYTVSSMTVWVQGELLPTSRTPARVTCPSCTVEYRGEVSDTDVKPIPLLTLFRRKMKQEVLPDRAETKQLYATLLGATGGCGIYNCSQQSVFNGSWTCLLFNGGKSTTIEAEVLVSNRISHSIRLQPICVCSELIYAILSAVAGPEFAYRVRDVDVIGGGEFLYYKYTIFSEEGPFDLEVTLENLVDSEPTSEPGCLVSAAAASNSLSVREDNGRETIEDTQRCPVSIPSKRKVEEASAMSTKNEVDVQSLLLTVLSARGGKISRAGSSTRQGTKRRRGGRFYHPPASLSSASAVLGNNKTQKCKADYILPLPQIEEKTIYSYQRHSHMTHAAKVTKHSVKIGERTFQIDVRPIKKRYVMPPSHLLFSPPLIMRTSFNSYRVISGAASFFDRIEIDGPAGATALSNNAAHSATLRVLSYIRENSLKRSIETALNKGLNVIRKTPTTNIGVPISSREIHDRQLCTATILSMLAGLAR</sequence>
<proteinExistence type="predicted"/>